<evidence type="ECO:0000313" key="3">
    <source>
        <dbReference type="Proteomes" id="UP000012960"/>
    </source>
</evidence>
<evidence type="ECO:0000256" key="1">
    <source>
        <dbReference type="SAM" id="MobiDB-lite"/>
    </source>
</evidence>
<sequence>MLEVVGGVGATTVEQEESWSSGFSATMTNGA</sequence>
<reference evidence="2" key="1">
    <citation type="submission" date="2021-05" db="UniProtKB">
        <authorList>
            <consortium name="EnsemblPlants"/>
        </authorList>
    </citation>
    <scope>IDENTIFICATION</scope>
    <source>
        <strain evidence="2">subsp. malaccensis</strain>
    </source>
</reference>
<feature type="compositionally biased region" description="Low complexity" evidence="1">
    <location>
        <begin position="1"/>
        <end position="13"/>
    </location>
</feature>
<organism evidence="2 3">
    <name type="scientific">Musa acuminata subsp. malaccensis</name>
    <name type="common">Wild banana</name>
    <name type="synonym">Musa malaccensis</name>
    <dbReference type="NCBI Taxonomy" id="214687"/>
    <lineage>
        <taxon>Eukaryota</taxon>
        <taxon>Viridiplantae</taxon>
        <taxon>Streptophyta</taxon>
        <taxon>Embryophyta</taxon>
        <taxon>Tracheophyta</taxon>
        <taxon>Spermatophyta</taxon>
        <taxon>Magnoliopsida</taxon>
        <taxon>Liliopsida</taxon>
        <taxon>Zingiberales</taxon>
        <taxon>Musaceae</taxon>
        <taxon>Musa</taxon>
    </lineage>
</organism>
<proteinExistence type="predicted"/>
<feature type="compositionally biased region" description="Polar residues" evidence="1">
    <location>
        <begin position="18"/>
        <end position="31"/>
    </location>
</feature>
<dbReference type="Gramene" id="Ma03_t20540.1">
    <property type="protein sequence ID" value="Ma03_p20540.1"/>
    <property type="gene ID" value="Ma03_g20540"/>
</dbReference>
<dbReference type="InParanoid" id="A0A804IEC1"/>
<keyword evidence="3" id="KW-1185">Reference proteome</keyword>
<dbReference type="AlphaFoldDB" id="A0A804IEC1"/>
<name>A0A804IEC1_MUSAM</name>
<feature type="region of interest" description="Disordered" evidence="1">
    <location>
        <begin position="1"/>
        <end position="31"/>
    </location>
</feature>
<dbReference type="Proteomes" id="UP000012960">
    <property type="component" value="Unplaced"/>
</dbReference>
<protein>
    <submittedName>
        <fullName evidence="2">Uncharacterized protein</fullName>
    </submittedName>
</protein>
<dbReference type="EnsemblPlants" id="Ma03_t20540.1">
    <property type="protein sequence ID" value="Ma03_p20540.1"/>
    <property type="gene ID" value="Ma03_g20540"/>
</dbReference>
<evidence type="ECO:0000313" key="2">
    <source>
        <dbReference type="EnsemblPlants" id="Ma03_p20540.1"/>
    </source>
</evidence>
<accession>A0A804IEC1</accession>